<keyword evidence="5" id="KW-0808">Transferase</keyword>
<dbReference type="Pfam" id="PF13962">
    <property type="entry name" value="PGG"/>
    <property type="match status" value="2"/>
</dbReference>
<feature type="transmembrane region" description="Helical" evidence="10">
    <location>
        <begin position="1072"/>
        <end position="1098"/>
    </location>
</feature>
<evidence type="ECO:0000256" key="5">
    <source>
        <dbReference type="ARBA" id="ARBA00022679"/>
    </source>
</evidence>
<dbReference type="PANTHER" id="PTHR24177:SF292">
    <property type="entry name" value="ANKYRIN REPEAT FAMILY PROTEIN-RELATED"/>
    <property type="match status" value="1"/>
</dbReference>
<protein>
    <recommendedName>
        <fullName evidence="11">PGG domain-containing protein</fullName>
    </recommendedName>
</protein>
<evidence type="ECO:0000313" key="12">
    <source>
        <dbReference type="EMBL" id="KAI9198759.1"/>
    </source>
</evidence>
<feature type="transmembrane region" description="Helical" evidence="10">
    <location>
        <begin position="811"/>
        <end position="840"/>
    </location>
</feature>
<feature type="domain" description="PGG" evidence="11">
    <location>
        <begin position="690"/>
        <end position="804"/>
    </location>
</feature>
<accession>A0AAD5JRW0</accession>
<dbReference type="SMART" id="SM00248">
    <property type="entry name" value="ANK"/>
    <property type="match status" value="4"/>
</dbReference>
<evidence type="ECO:0000256" key="6">
    <source>
        <dbReference type="ARBA" id="ARBA00022692"/>
    </source>
</evidence>
<keyword evidence="7" id="KW-0256">Endoplasmic reticulum</keyword>
<evidence type="ECO:0000259" key="11">
    <source>
        <dbReference type="Pfam" id="PF13962"/>
    </source>
</evidence>
<feature type="transmembrane region" description="Helical" evidence="10">
    <location>
        <begin position="700"/>
        <end position="718"/>
    </location>
</feature>
<gene>
    <name evidence="12" type="ORF">LWI28_021681</name>
</gene>
<keyword evidence="13" id="KW-1185">Reference proteome</keyword>
<feature type="domain" description="PGG" evidence="11">
    <location>
        <begin position="983"/>
        <end position="1096"/>
    </location>
</feature>
<evidence type="ECO:0000256" key="3">
    <source>
        <dbReference type="ARBA" id="ARBA00008715"/>
    </source>
</evidence>
<comment type="subcellular location">
    <subcellularLocation>
        <location evidence="1">Endoplasmic reticulum membrane</location>
        <topology evidence="1">Multi-pass membrane protein</topology>
    </subcellularLocation>
</comment>
<keyword evidence="9 10" id="KW-0472">Membrane</keyword>
<dbReference type="Pfam" id="PF12796">
    <property type="entry name" value="Ank_2"/>
    <property type="match status" value="1"/>
</dbReference>
<feature type="transmembrane region" description="Helical" evidence="10">
    <location>
        <begin position="9"/>
        <end position="29"/>
    </location>
</feature>
<name>A0AAD5JRW0_ACENE</name>
<feature type="transmembrane region" description="Helical" evidence="10">
    <location>
        <begin position="989"/>
        <end position="1012"/>
    </location>
</feature>
<keyword evidence="8 10" id="KW-1133">Transmembrane helix</keyword>
<dbReference type="AlphaFoldDB" id="A0AAD5JRW0"/>
<evidence type="ECO:0000256" key="7">
    <source>
        <dbReference type="ARBA" id="ARBA00022824"/>
    </source>
</evidence>
<evidence type="ECO:0000256" key="2">
    <source>
        <dbReference type="ARBA" id="ARBA00004922"/>
    </source>
</evidence>
<evidence type="ECO:0000313" key="13">
    <source>
        <dbReference type="Proteomes" id="UP001064489"/>
    </source>
</evidence>
<keyword evidence="6 10" id="KW-0812">Transmembrane</keyword>
<feature type="transmembrane region" description="Helical" evidence="10">
    <location>
        <begin position="738"/>
        <end position="762"/>
    </location>
</feature>
<dbReference type="InterPro" id="IPR002110">
    <property type="entry name" value="Ankyrin_rpt"/>
</dbReference>
<reference evidence="12 13" key="1">
    <citation type="journal article" date="2022" name="Plant J.">
        <title>Strategies of tolerance reflected in two North American maple genomes.</title>
        <authorList>
            <person name="McEvoy S.L."/>
            <person name="Sezen U.U."/>
            <person name="Trouern-Trend A."/>
            <person name="McMahon S.M."/>
            <person name="Schaberg P.G."/>
            <person name="Yang J."/>
            <person name="Wegrzyn J.L."/>
            <person name="Swenson N.G."/>
        </authorList>
    </citation>
    <scope>NUCLEOTIDE SEQUENCE [LARGE SCALE GENOMIC DNA]</scope>
    <source>
        <strain evidence="12">91603</strain>
    </source>
</reference>
<dbReference type="GO" id="GO:0016758">
    <property type="term" value="F:hexosyltransferase activity"/>
    <property type="evidence" value="ECO:0007669"/>
    <property type="project" value="InterPro"/>
</dbReference>
<sequence length="1138" mass="127187">MVIFSLYKALFQYNCISLGLTVGAVAAILSQKELVASVLFTLALNHKQMSAYFAPAFLGHLPGKCLRRKNPHLEVSKLGLVVIGTFAVIWWLYLHSTDAIFGYFLCRGTCQPNCSSLPDNAFLECFEFTHESSIQVRETYFEAVKRAIMDHHAFQRMMFPSSQSGNGLSIQSCFPEIKSVANSSYKSSGEDDSSIGVYSDDDISLKDAFTPGIFYHDIYQPSFNVSSHIQQTIPSSVDFMEAKGDEANVGLNPSIWPLHTSSNQISVTAAEINTEAVDEYASFPQTTGPQSEAVYGDVKRKRFTACVPLLLTALKGDWDFAREFFIMNPEAVRLRITRNQETVLHIAAGARHTKFVEELVSWMTPEDLTLQNNVGNTALCFAAASGVKKIAEVMVNKNRKLPSIRGSKGATPLCMAALLGHREMVWYLYSVTNEEDQNEKDRIELLVAVINADLYDVALDLIQHHPTLAVARDGNGETALHVLARKPSAFDSGSQLGIWRSCIYSLPGIRGTLDTKLMHIQARELVKQLWEQVLFLDDSKIGEVLRKPSRLLFTAAELGNIEFILVLIRLYPDLIWKVDDHSRSIFHIAVIHRQEKIFNLIHEIGAHKDLIAAYKDESNNNMLHLAGKLAPPDRLKIDSGAALQLRRELHWFKEVEKVIQPSYIEMKNSEGRTPHILFSEEHRRLVREGEKWMKDTASSCMLVATLIATVMFAAAFTIPGGNDNVTGRPNFLHYRSFMAFAICDALALFCSATSILMFLSILTSRYAVEDFLHSLPYRLITGLATLFISIATMMGAFAATLFIVLGNDFAWIAIPISTTACVPVTLFALLQFPLFADVIIRSSIMEKKKMNRNTLGLLQLIVNQLDYIQISKLITTPSSPIYETANEGNFEFISILISKQPNAILNVDEEENTILHLAAKLPPDRNRLKVVSGAALQMQRELWWFKKMKKFMPTSIAGAKNGQGKTAQKLFTESHEDLMKEGEKWMTTTANSCILVATLIATIVFAAAFTVPGGVKDDTGTPHFLRKSSFKWFAIFDIISLVSSSCSILTFLSILTARYRLEDFGWSLPIKLLLGLFTLVISIIAMMVVFCTTLFIIFDGGTKVLAFLAIALAFIPVITFIWQQSRLFFNVVRTFKGK</sequence>
<comment type="similarity">
    <text evidence="3">Belongs to the ALG6/ALG8 glucosyltransferase family.</text>
</comment>
<evidence type="ECO:0000256" key="9">
    <source>
        <dbReference type="ARBA" id="ARBA00023136"/>
    </source>
</evidence>
<keyword evidence="4" id="KW-0328">Glycosyltransferase</keyword>
<dbReference type="GO" id="GO:0005789">
    <property type="term" value="C:endoplasmic reticulum membrane"/>
    <property type="evidence" value="ECO:0007669"/>
    <property type="project" value="UniProtKB-SubCell"/>
</dbReference>
<comment type="caution">
    <text evidence="12">The sequence shown here is derived from an EMBL/GenBank/DDBJ whole genome shotgun (WGS) entry which is preliminary data.</text>
</comment>
<dbReference type="Pfam" id="PF03155">
    <property type="entry name" value="Alg6_Alg8"/>
    <property type="match status" value="1"/>
</dbReference>
<dbReference type="InterPro" id="IPR036770">
    <property type="entry name" value="Ankyrin_rpt-contain_sf"/>
</dbReference>
<feature type="transmembrane region" description="Helical" evidence="10">
    <location>
        <begin position="1104"/>
        <end position="1122"/>
    </location>
</feature>
<proteinExistence type="inferred from homology"/>
<dbReference type="Proteomes" id="UP001064489">
    <property type="component" value="Chromosome 13"/>
</dbReference>
<evidence type="ECO:0000256" key="10">
    <source>
        <dbReference type="SAM" id="Phobius"/>
    </source>
</evidence>
<feature type="transmembrane region" description="Helical" evidence="10">
    <location>
        <begin position="78"/>
        <end position="105"/>
    </location>
</feature>
<dbReference type="InterPro" id="IPR026961">
    <property type="entry name" value="PGG_dom"/>
</dbReference>
<comment type="pathway">
    <text evidence="2">Protein modification; protein glycosylation.</text>
</comment>
<feature type="transmembrane region" description="Helical" evidence="10">
    <location>
        <begin position="1032"/>
        <end position="1052"/>
    </location>
</feature>
<evidence type="ECO:0000256" key="1">
    <source>
        <dbReference type="ARBA" id="ARBA00004477"/>
    </source>
</evidence>
<evidence type="ECO:0000256" key="8">
    <source>
        <dbReference type="ARBA" id="ARBA00022989"/>
    </source>
</evidence>
<dbReference type="FunFam" id="1.25.40.20:FF:000412">
    <property type="entry name" value="Ankyrin repeat-containing protein ITN1 isoform C"/>
    <property type="match status" value="1"/>
</dbReference>
<feature type="transmembrane region" description="Helical" evidence="10">
    <location>
        <begin position="551"/>
        <end position="571"/>
    </location>
</feature>
<dbReference type="InterPro" id="IPR004856">
    <property type="entry name" value="Glyco_trans_ALG6/ALG8"/>
</dbReference>
<organism evidence="12 13">
    <name type="scientific">Acer negundo</name>
    <name type="common">Box elder</name>
    <dbReference type="NCBI Taxonomy" id="4023"/>
    <lineage>
        <taxon>Eukaryota</taxon>
        <taxon>Viridiplantae</taxon>
        <taxon>Streptophyta</taxon>
        <taxon>Embryophyta</taxon>
        <taxon>Tracheophyta</taxon>
        <taxon>Spermatophyta</taxon>
        <taxon>Magnoliopsida</taxon>
        <taxon>eudicotyledons</taxon>
        <taxon>Gunneridae</taxon>
        <taxon>Pentapetalae</taxon>
        <taxon>rosids</taxon>
        <taxon>malvids</taxon>
        <taxon>Sapindales</taxon>
        <taxon>Sapindaceae</taxon>
        <taxon>Hippocastanoideae</taxon>
        <taxon>Acereae</taxon>
        <taxon>Acer</taxon>
    </lineage>
</organism>
<feature type="transmembrane region" description="Helical" evidence="10">
    <location>
        <begin position="783"/>
        <end position="805"/>
    </location>
</feature>
<evidence type="ECO:0000256" key="4">
    <source>
        <dbReference type="ARBA" id="ARBA00022676"/>
    </source>
</evidence>
<dbReference type="EMBL" id="JAJSOW010000002">
    <property type="protein sequence ID" value="KAI9198759.1"/>
    <property type="molecule type" value="Genomic_DNA"/>
</dbReference>
<dbReference type="SUPFAM" id="SSF48403">
    <property type="entry name" value="Ankyrin repeat"/>
    <property type="match status" value="1"/>
</dbReference>
<dbReference type="PANTHER" id="PTHR24177">
    <property type="entry name" value="CASKIN"/>
    <property type="match status" value="1"/>
</dbReference>
<dbReference type="Gene3D" id="1.25.40.20">
    <property type="entry name" value="Ankyrin repeat-containing domain"/>
    <property type="match status" value="2"/>
</dbReference>